<accession>A0A5C5U8W2</accession>
<comment type="caution">
    <text evidence="1">The sequence shown here is derived from an EMBL/GenBank/DDBJ whole genome shotgun (WGS) entry which is preliminary data.</text>
</comment>
<dbReference type="Proteomes" id="UP000319980">
    <property type="component" value="Unassembled WGS sequence"/>
</dbReference>
<evidence type="ECO:0000313" key="2">
    <source>
        <dbReference type="Proteomes" id="UP000319980"/>
    </source>
</evidence>
<proteinExistence type="predicted"/>
<dbReference type="EMBL" id="VOHK01000002">
    <property type="protein sequence ID" value="TWT22357.1"/>
    <property type="molecule type" value="Genomic_DNA"/>
</dbReference>
<sequence>MTDISFGLHADSDAGTEGFVAEFRRWRDGERSSKWPVIACALVHGVRCAAYEDWLDGYRQRFFANGGTCRTWPAQGLPAHDRDAVRRRLDAIDRCGWCPEDADPLSLVEADPEAVGPASRFLRELPGDVAGDVVVRAPMFWAWGWADALFADCAALEAWARSEGWLLGRDSATAADLLALFDFGELKAMAGRCGIAPPRSVARTRELLAHHPEVTRDALLRRVEDRFGPRELVRIEIPAGTSASTLMLARAYARGLVCYLGEPP</sequence>
<protein>
    <submittedName>
        <fullName evidence="1">Uncharacterized protein</fullName>
    </submittedName>
</protein>
<organism evidence="1 2">
    <name type="scientific">Luteimonas marina</name>
    <dbReference type="NCBI Taxonomy" id="488485"/>
    <lineage>
        <taxon>Bacteria</taxon>
        <taxon>Pseudomonadati</taxon>
        <taxon>Pseudomonadota</taxon>
        <taxon>Gammaproteobacteria</taxon>
        <taxon>Lysobacterales</taxon>
        <taxon>Lysobacteraceae</taxon>
        <taxon>Luteimonas</taxon>
    </lineage>
</organism>
<evidence type="ECO:0000313" key="1">
    <source>
        <dbReference type="EMBL" id="TWT22357.1"/>
    </source>
</evidence>
<name>A0A5C5U8W2_9GAMM</name>
<reference evidence="1 2" key="1">
    <citation type="journal article" date="2008" name="Int. J. Syst. Evol. Microbiol.">
        <title>Luteimonas marina sp. nov., isolated from seawater.</title>
        <authorList>
            <person name="Baik K.S."/>
            <person name="Park S.C."/>
            <person name="Kim M.S."/>
            <person name="Kim E.M."/>
            <person name="Park C."/>
            <person name="Chun J."/>
            <person name="Seong C.N."/>
        </authorList>
    </citation>
    <scope>NUCLEOTIDE SEQUENCE [LARGE SCALE GENOMIC DNA]</scope>
    <source>
        <strain evidence="1 2">FR1330</strain>
    </source>
</reference>
<dbReference type="RefSeq" id="WP_146385623.1">
    <property type="nucleotide sequence ID" value="NZ_VOHK01000002.1"/>
</dbReference>
<gene>
    <name evidence="1" type="ORF">FQY83_04825</name>
</gene>
<keyword evidence="2" id="KW-1185">Reference proteome</keyword>
<dbReference type="AlphaFoldDB" id="A0A5C5U8W2"/>